<protein>
    <submittedName>
        <fullName evidence="9">Ig-like domain-containing protein</fullName>
    </submittedName>
</protein>
<proteinExistence type="predicted"/>
<dbReference type="InterPro" id="IPR003644">
    <property type="entry name" value="Calx_beta"/>
</dbReference>
<dbReference type="Gene3D" id="3.60.21.10">
    <property type="match status" value="1"/>
</dbReference>
<dbReference type="InterPro" id="IPR029052">
    <property type="entry name" value="Metallo-depent_PP-like"/>
</dbReference>
<evidence type="ECO:0000313" key="10">
    <source>
        <dbReference type="Proteomes" id="UP001320876"/>
    </source>
</evidence>
<feature type="compositionally biased region" description="Polar residues" evidence="5">
    <location>
        <begin position="1752"/>
        <end position="1766"/>
    </location>
</feature>
<organism evidence="9 10">
    <name type="scientific">Luteolibacter arcticus</name>
    <dbReference type="NCBI Taxonomy" id="1581411"/>
    <lineage>
        <taxon>Bacteria</taxon>
        <taxon>Pseudomonadati</taxon>
        <taxon>Verrucomicrobiota</taxon>
        <taxon>Verrucomicrobiia</taxon>
        <taxon>Verrucomicrobiales</taxon>
        <taxon>Verrucomicrobiaceae</taxon>
        <taxon>Luteolibacter</taxon>
    </lineage>
</organism>
<comment type="caution">
    <text evidence="9">The sequence shown here is derived from an EMBL/GenBank/DDBJ whole genome shotgun (WGS) entry which is preliminary data.</text>
</comment>
<evidence type="ECO:0000256" key="3">
    <source>
        <dbReference type="ARBA" id="ARBA00022837"/>
    </source>
</evidence>
<evidence type="ECO:0000256" key="5">
    <source>
        <dbReference type="SAM" id="MobiDB-lite"/>
    </source>
</evidence>
<feature type="domain" description="LamG-like jellyroll fold" evidence="8">
    <location>
        <begin position="526"/>
        <end position="682"/>
    </location>
</feature>
<name>A0ABT3GCY3_9BACT</name>
<dbReference type="SUPFAM" id="SSF56300">
    <property type="entry name" value="Metallo-dependent phosphatases"/>
    <property type="match status" value="1"/>
</dbReference>
<dbReference type="Gene3D" id="2.60.120.200">
    <property type="match status" value="1"/>
</dbReference>
<dbReference type="SMART" id="SM00560">
    <property type="entry name" value="LamGL"/>
    <property type="match status" value="1"/>
</dbReference>
<dbReference type="EMBL" id="JAPDDT010000001">
    <property type="protein sequence ID" value="MCW1921481.1"/>
    <property type="molecule type" value="Genomic_DNA"/>
</dbReference>
<evidence type="ECO:0000256" key="6">
    <source>
        <dbReference type="SAM" id="SignalP"/>
    </source>
</evidence>
<dbReference type="InterPro" id="IPR038081">
    <property type="entry name" value="CalX-like_sf"/>
</dbReference>
<dbReference type="InterPro" id="IPR013320">
    <property type="entry name" value="ConA-like_dom_sf"/>
</dbReference>
<keyword evidence="3" id="KW-0106">Calcium</keyword>
<dbReference type="PANTHER" id="PTHR43143">
    <property type="entry name" value="METALLOPHOSPHOESTERASE, CALCINEURIN SUPERFAMILY"/>
    <property type="match status" value="1"/>
</dbReference>
<dbReference type="SMART" id="SM00237">
    <property type="entry name" value="Calx_beta"/>
    <property type="match status" value="1"/>
</dbReference>
<reference evidence="9 10" key="1">
    <citation type="submission" date="2022-10" db="EMBL/GenBank/DDBJ databases">
        <title>Luteolibacter arcticus strain CCTCC AB 2014275, whole genome shotgun sequencing project.</title>
        <authorList>
            <person name="Zhao G."/>
            <person name="Shen L."/>
        </authorList>
    </citation>
    <scope>NUCLEOTIDE SEQUENCE [LARGE SCALE GENOMIC DNA]</scope>
    <source>
        <strain evidence="9 10">CCTCC AB 2014275</strain>
    </source>
</reference>
<dbReference type="Pfam" id="PF03160">
    <property type="entry name" value="Calx-beta"/>
    <property type="match status" value="1"/>
</dbReference>
<dbReference type="Gene3D" id="2.60.40.2030">
    <property type="match status" value="1"/>
</dbReference>
<dbReference type="InterPro" id="IPR051918">
    <property type="entry name" value="STPP_CPPED1"/>
</dbReference>
<dbReference type="RefSeq" id="WP_264485590.1">
    <property type="nucleotide sequence ID" value="NZ_JAPDDT010000001.1"/>
</dbReference>
<dbReference type="PANTHER" id="PTHR43143:SF5">
    <property type="entry name" value="SECRETED PROTEIN"/>
    <property type="match status" value="1"/>
</dbReference>
<keyword evidence="2" id="KW-0677">Repeat</keyword>
<feature type="signal peptide" evidence="6">
    <location>
        <begin position="1"/>
        <end position="27"/>
    </location>
</feature>
<evidence type="ECO:0000256" key="2">
    <source>
        <dbReference type="ARBA" id="ARBA00022737"/>
    </source>
</evidence>
<dbReference type="InterPro" id="IPR004843">
    <property type="entry name" value="Calcineurin-like_PHP"/>
</dbReference>
<dbReference type="InterPro" id="IPR013783">
    <property type="entry name" value="Ig-like_fold"/>
</dbReference>
<evidence type="ECO:0000256" key="4">
    <source>
        <dbReference type="ARBA" id="ARBA00023157"/>
    </source>
</evidence>
<dbReference type="Pfam" id="PF00149">
    <property type="entry name" value="Metallophos"/>
    <property type="match status" value="1"/>
</dbReference>
<keyword evidence="10" id="KW-1185">Reference proteome</keyword>
<evidence type="ECO:0000256" key="1">
    <source>
        <dbReference type="ARBA" id="ARBA00022729"/>
    </source>
</evidence>
<dbReference type="Pfam" id="PF13385">
    <property type="entry name" value="Laminin_G_3"/>
    <property type="match status" value="1"/>
</dbReference>
<dbReference type="SUPFAM" id="SSF49899">
    <property type="entry name" value="Concanavalin A-like lectins/glucanases"/>
    <property type="match status" value="1"/>
</dbReference>
<feature type="domain" description="Calx-beta" evidence="7">
    <location>
        <begin position="1556"/>
        <end position="1652"/>
    </location>
</feature>
<dbReference type="SUPFAM" id="SSF141072">
    <property type="entry name" value="CalX-like"/>
    <property type="match status" value="1"/>
</dbReference>
<dbReference type="Proteomes" id="UP001320876">
    <property type="component" value="Unassembled WGS sequence"/>
</dbReference>
<sequence length="1803" mass="185821">MHHFSPQGRARLAISSLSVCLLAPAFGAAPLIGNLTVTQNDTGNAHTGVTGVLSQSNGVSYVGGTRGDFGLRFDGATPAADVANGILMVSLRENGRSNQGTTPNPIGAGLGYATPAIQTPGNLGTPNPSYAGYSSAISIGNTAITTTNATTFFASGEEWNVNQSFAYFKYSDWLGGWADNAENNGAINGFLSKSAGFTVANGATDPGTATLFDDTDNAGFYTLRLGGFTASRGTNSAVSATSQNGILLVTGGKNEDNYALSSANADGTFTLICKDNGSDGFTFENDPVAFVYIPAGHSDVAAMGRIDAEGDAVANSGSFTVTKGGTGQWYLSAPGRNDSNSVLLISPEGATVTGTNRGDNLWSFAWDAANNRWVIEGRDIPGAATSTPGLQNMAPNEVGFSFALLAANPPPVVSLDSPAHGSNATIGAPVSLTATASDDTAVSKVQFYDGSTLLGEDTTAPYEFVWSGASLGTHSLTARAIDDQGGFASSTAATISVAPPEGADGLFFDGVDDYVTFGDHPALKLSTFTIECWFKREAGGVGAGTGSGGVNAIPLIAKGRGEADTPANINCNYFMGIDTATGKLAADFEDAATGLNHPALGQTVIPVGIWQHAAVAFDGTSWTLYLNGKEEATVSTEGEVPQNLSIQHAGLGTAMNSTGAREGYFQGQMDEVRIWNTARDLGQIQSTLNSQITSAPDLVARYAMDESSGSTLLSSAGTAIDGTLGNGVIRTTGATFDLNVPPSISPSSPANEAIDIPLTAELSAMVNDPNGGNLEVTFHGRSVGNASHSDDFTVVALPDTQFYSENVGGNRAAIFSAQTDWIVAEQDARNIGFVLHLGDITQNGDNPATAAAQWANASNAMYRLENPSTTGLVEGVPYIMAVGNHDQTPIGDADGTTTNFNTFFGVHPVTGINHFADMSYYGGTSEPAKADNNYTLFTAGGMEFIVISFEYDTTPDTADLNWADALLKAHPARRGIVITHHMVNTGLPASFSTQGSAIYQALKDNPNLILMHGGHIHGEGRRSDSFEGRTVHSLLADYQGRSNGGDGWLRIMTFRPSLNRIDVQSYSPTLNQYETDADSQFSIDVDLSGGVGPFTEIGSVTVTPGTASITWPGLEEGGRYEWYAEVSDGTTTMTTPVRSFTAEGAVFPPAVALTGPANGSHFAAPANITLEATASDLDGTVAKVEFFSGTTLLGEDTTAPYSLAWENVPAGSYTVIAKATDDEGVVASADAVSVQVLVEPVAPAVTTVSAGLFEPGWTVASTSSEPRGFENPGNNVGDIELVVNGSNVPFLSGVIAVANWNNAGESADNIVSAFANGSGHAVVSVADNSNNNAADFNPTTTEQSAGTAVAVLPFSGGFTGAIVAANGSVLASNLPAGAAVNKTGSGLYTVTGLSIAGNLLAFPNGNEGTTDGDNVISVRISNGTWVIDTRDNASGAQDISFSLVYLPVATPGMMSGMIRQNGSLETLNGKLGEAGGTVTVNANYYELTIGDGTVINPSTAALLMTADSTANGQSADNIVSYSASGNAFRVFTQDLPQLNGNFQAIDVRFVAVPFSLQQPVVTLPLVNIEATDATAGEYGADQSMAFSVTRTGSTTEALAVSYTTNGATSGSDFTALTGTVEIPAGQSSAIIPVTVLADDEAEGDESLVVTMSESAAYDLGTAFASATIADRPLQAFLKAHQLGAPEADDDGDGVANVLEYYLGTDGDDDASHATVTAVTAGNGSFTARFPHAKGASDVNAAVEWSTDLTNWHRSGESNGSQTSTVAIQPVSPAEEDPETLEAVLTVTDGPAPSSVYLRLTVTP</sequence>
<dbReference type="InterPro" id="IPR006558">
    <property type="entry name" value="LamG-like"/>
</dbReference>
<evidence type="ECO:0000259" key="8">
    <source>
        <dbReference type="SMART" id="SM00560"/>
    </source>
</evidence>
<evidence type="ECO:0000313" key="9">
    <source>
        <dbReference type="EMBL" id="MCW1921481.1"/>
    </source>
</evidence>
<keyword evidence="1 6" id="KW-0732">Signal</keyword>
<keyword evidence="4" id="KW-1015">Disulfide bond</keyword>
<evidence type="ECO:0000259" key="7">
    <source>
        <dbReference type="SMART" id="SM00237"/>
    </source>
</evidence>
<dbReference type="Gene3D" id="2.60.40.10">
    <property type="entry name" value="Immunoglobulins"/>
    <property type="match status" value="2"/>
</dbReference>
<gene>
    <name evidence="9" type="ORF">OKA05_02885</name>
</gene>
<dbReference type="Pfam" id="PF17957">
    <property type="entry name" value="Big_7"/>
    <property type="match status" value="2"/>
</dbReference>
<accession>A0ABT3GCY3</accession>
<feature type="chain" id="PRO_5045213516" evidence="6">
    <location>
        <begin position="28"/>
        <end position="1803"/>
    </location>
</feature>
<feature type="region of interest" description="Disordered" evidence="5">
    <location>
        <begin position="1752"/>
        <end position="1775"/>
    </location>
</feature>